<feature type="domain" description="Zona occludens toxin N-terminal" evidence="3">
    <location>
        <begin position="47"/>
        <end position="170"/>
    </location>
</feature>
<feature type="transmembrane region" description="Helical" evidence="2">
    <location>
        <begin position="182"/>
        <end position="203"/>
    </location>
</feature>
<evidence type="ECO:0000256" key="1">
    <source>
        <dbReference type="SAM" id="MobiDB-lite"/>
    </source>
</evidence>
<dbReference type="Pfam" id="PF05707">
    <property type="entry name" value="Zot"/>
    <property type="match status" value="1"/>
</dbReference>
<feature type="region of interest" description="Disordered" evidence="1">
    <location>
        <begin position="322"/>
        <end position="352"/>
    </location>
</feature>
<dbReference type="AlphaFoldDB" id="A0A2A2AS36"/>
<keyword evidence="2" id="KW-0472">Membrane</keyword>
<accession>A0A2A2AS36</accession>
<protein>
    <submittedName>
        <fullName evidence="4">Zonular occludens toxin</fullName>
    </submittedName>
</protein>
<name>A0A2A2AS36_9BURK</name>
<evidence type="ECO:0000256" key="2">
    <source>
        <dbReference type="SAM" id="Phobius"/>
    </source>
</evidence>
<evidence type="ECO:0000313" key="5">
    <source>
        <dbReference type="Proteomes" id="UP000218644"/>
    </source>
</evidence>
<dbReference type="InterPro" id="IPR027417">
    <property type="entry name" value="P-loop_NTPase"/>
</dbReference>
<dbReference type="Gene3D" id="3.40.50.300">
    <property type="entry name" value="P-loop containing nucleotide triphosphate hydrolases"/>
    <property type="match status" value="1"/>
</dbReference>
<organism evidence="4 5">
    <name type="scientific">Vandammella animalimorsus</name>
    <dbReference type="NCBI Taxonomy" id="2029117"/>
    <lineage>
        <taxon>Bacteria</taxon>
        <taxon>Pseudomonadati</taxon>
        <taxon>Pseudomonadota</taxon>
        <taxon>Betaproteobacteria</taxon>
        <taxon>Burkholderiales</taxon>
        <taxon>Comamonadaceae</taxon>
        <taxon>Vandammella</taxon>
    </lineage>
</organism>
<dbReference type="Proteomes" id="UP000218644">
    <property type="component" value="Unassembled WGS sequence"/>
</dbReference>
<keyword evidence="2" id="KW-0812">Transmembrane</keyword>
<proteinExistence type="predicted"/>
<dbReference type="InterPro" id="IPR008900">
    <property type="entry name" value="Zot_N"/>
</dbReference>
<comment type="caution">
    <text evidence="4">The sequence shown here is derived from an EMBL/GenBank/DDBJ whole genome shotgun (WGS) entry which is preliminary data.</text>
</comment>
<keyword evidence="2" id="KW-1133">Transmembrane helix</keyword>
<gene>
    <name evidence="4" type="ORF">CK623_00140</name>
</gene>
<feature type="compositionally biased region" description="Low complexity" evidence="1">
    <location>
        <begin position="341"/>
        <end position="352"/>
    </location>
</feature>
<reference evidence="4 5" key="1">
    <citation type="submission" date="2017-08" db="EMBL/GenBank/DDBJ databases">
        <title>WGS of Clinical strains of the CDC Group NO-1 linked to zoonotic infections in humans.</title>
        <authorList>
            <person name="Bernier A.-M."/>
            <person name="Bernard K."/>
        </authorList>
    </citation>
    <scope>NUCLEOTIDE SEQUENCE [LARGE SCALE GENOMIC DNA]</scope>
    <source>
        <strain evidence="4 5">NML79-0751</strain>
    </source>
</reference>
<sequence length="352" mass="38985">MAINLVTGLPRQGKTLWTICHVRERAERENRAVYVCNIPEINIPGWETIAHPDEWLGLPDGALIIVDELQDFWPAAAQGSRVPEAILELSKHGKRGFDFYLITQDPALVHVTPRKLTQTHYHVIRSFGTDACAIHKFAGVEMVPAKAKNRGERTLWRYNKEAYGWYKSADVHNVKRQIPRKLWAIPAMLLLLVLCIGLAVWGIRWTIARAKTGDDPAAALVESGPGAAHISSGPVQRRGDTGREAPMTRDELLASLTPRLTDWPHTAPRYDELTRPVDAPRLAACIDMRGKCTCYTQQGTLVPSVSQSTCRQVVKYGYFDDWSGSGGGSKRSRRGDDDAAGEGSPSSRRGEG</sequence>
<evidence type="ECO:0000313" key="4">
    <source>
        <dbReference type="EMBL" id="PAT41395.1"/>
    </source>
</evidence>
<dbReference type="EMBL" id="NSJD01000001">
    <property type="protein sequence ID" value="PAT41395.1"/>
    <property type="molecule type" value="Genomic_DNA"/>
</dbReference>
<evidence type="ECO:0000259" key="3">
    <source>
        <dbReference type="Pfam" id="PF05707"/>
    </source>
</evidence>